<feature type="domain" description="PPM-type phosphatase" evidence="4">
    <location>
        <begin position="465"/>
        <end position="671"/>
    </location>
</feature>
<organism evidence="5">
    <name type="scientific">Telmatobacter sp. DSM 110680</name>
    <dbReference type="NCBI Taxonomy" id="3036704"/>
    <lineage>
        <taxon>Bacteria</taxon>
        <taxon>Pseudomonadati</taxon>
        <taxon>Acidobacteriota</taxon>
        <taxon>Terriglobia</taxon>
        <taxon>Terriglobales</taxon>
        <taxon>Acidobacteriaceae</taxon>
        <taxon>Telmatobacter</taxon>
    </lineage>
</organism>
<proteinExistence type="predicted"/>
<feature type="transmembrane region" description="Helical" evidence="2">
    <location>
        <begin position="366"/>
        <end position="389"/>
    </location>
</feature>
<keyword evidence="1" id="KW-0378">Hydrolase</keyword>
<dbReference type="AlphaFoldDB" id="A0AAU7DK66"/>
<dbReference type="GO" id="GO:0016791">
    <property type="term" value="F:phosphatase activity"/>
    <property type="evidence" value="ECO:0007669"/>
    <property type="project" value="TreeGrafter"/>
</dbReference>
<feature type="transmembrane region" description="Helical" evidence="2">
    <location>
        <begin position="220"/>
        <end position="244"/>
    </location>
</feature>
<evidence type="ECO:0000256" key="3">
    <source>
        <dbReference type="SAM" id="SignalP"/>
    </source>
</evidence>
<evidence type="ECO:0000256" key="2">
    <source>
        <dbReference type="SAM" id="Phobius"/>
    </source>
</evidence>
<evidence type="ECO:0000256" key="1">
    <source>
        <dbReference type="ARBA" id="ARBA00022801"/>
    </source>
</evidence>
<dbReference type="SUPFAM" id="SSF49785">
    <property type="entry name" value="Galactose-binding domain-like"/>
    <property type="match status" value="1"/>
</dbReference>
<dbReference type="RefSeq" id="WP_348262937.1">
    <property type="nucleotide sequence ID" value="NZ_CP121196.1"/>
</dbReference>
<feature type="chain" id="PRO_5043941271" evidence="3">
    <location>
        <begin position="33"/>
        <end position="687"/>
    </location>
</feature>
<feature type="transmembrane region" description="Helical" evidence="2">
    <location>
        <begin position="311"/>
        <end position="328"/>
    </location>
</feature>
<dbReference type="PANTHER" id="PTHR43156">
    <property type="entry name" value="STAGE II SPORULATION PROTEIN E-RELATED"/>
    <property type="match status" value="1"/>
</dbReference>
<dbReference type="Pfam" id="PF07228">
    <property type="entry name" value="SpoIIE"/>
    <property type="match status" value="1"/>
</dbReference>
<dbReference type="InterPro" id="IPR001932">
    <property type="entry name" value="PPM-type_phosphatase-like_dom"/>
</dbReference>
<dbReference type="EMBL" id="CP121196">
    <property type="protein sequence ID" value="XBH17712.1"/>
    <property type="molecule type" value="Genomic_DNA"/>
</dbReference>
<dbReference type="InterPro" id="IPR036457">
    <property type="entry name" value="PPM-type-like_dom_sf"/>
</dbReference>
<name>A0AAU7DK66_9BACT</name>
<gene>
    <name evidence="5" type="ORF">P8935_24495</name>
</gene>
<dbReference type="InterPro" id="IPR008979">
    <property type="entry name" value="Galactose-bd-like_sf"/>
</dbReference>
<protein>
    <submittedName>
        <fullName evidence="5">SpoIIE family protein phosphatase</fullName>
    </submittedName>
</protein>
<sequence>MHIHQPAAGRTFPRAILCWLALVCLCTPPLSAQQSPPAASAFGSGPILQNRAVTILDGQWRFHAGDDLRWADPASNDSDWPVVNLSTPLVEQGIDSYSGWAWYRLKIQPQQIAQIGNPPSGQQLSLMVSGTSVGQIDVFVNGIEAGHTKGMTESPSEYQSPPFVVQFNPAGSGPTEIAIRTWAGPTVTINRGLLDKVQLGAVDDVAALHSMAIGHQWDEYVIADMVVAFMFICVAILGGFLYLAQRNHIEYLWLGLLCLSVAAGGAADSAFGLAIMPLGMYHVFTMFSGRIFMAITLEFVLHFTGTKSRRFIRGVQIGVVLVPFVYFVRLILVYQILSVASEVLFCGLVVVLLFRAWRAGRSEAGVMLLPFFLAATADSANTVLDFAASRHWLPDRFASHRFYFGPIEFGIGTVAYTVFLGSLIAVILYRFVRISQEEQRSAAEISAARSVQALLIPTQLPSNRNFMLESAYLPVNGVGGDFFQVLPLKDDSLLIVVGDVSGKGLQAAMNSSTLVGALRNELAHDPATVLNHLNHVLIGAVASPGTAVKELDCAPCFATCLCARVYPDGTITIANAGHLNPYRDGREIALSGSLPLGVIADVEYEQATFQLNRGDRLVFLSDGVVEATNSDGELFGFERTQQVSNESARYIAQTAQRFGQTDDITVVSLYLSSRTAQPSKEELAYSK</sequence>
<dbReference type="SMART" id="SM00331">
    <property type="entry name" value="PP2C_SIG"/>
    <property type="match status" value="1"/>
</dbReference>
<dbReference type="PANTHER" id="PTHR43156:SF2">
    <property type="entry name" value="STAGE II SPORULATION PROTEIN E"/>
    <property type="match status" value="1"/>
</dbReference>
<evidence type="ECO:0000313" key="5">
    <source>
        <dbReference type="EMBL" id="XBH17712.1"/>
    </source>
</evidence>
<feature type="transmembrane region" description="Helical" evidence="2">
    <location>
        <begin position="334"/>
        <end position="354"/>
    </location>
</feature>
<keyword evidence="3" id="KW-0732">Signal</keyword>
<dbReference type="PROSITE" id="PS51746">
    <property type="entry name" value="PPM_2"/>
    <property type="match status" value="1"/>
</dbReference>
<evidence type="ECO:0000259" key="4">
    <source>
        <dbReference type="PROSITE" id="PS51746"/>
    </source>
</evidence>
<accession>A0AAU7DK66</accession>
<keyword evidence="2" id="KW-1133">Transmembrane helix</keyword>
<dbReference type="Gene3D" id="2.60.120.260">
    <property type="entry name" value="Galactose-binding domain-like"/>
    <property type="match status" value="1"/>
</dbReference>
<feature type="transmembrane region" description="Helical" evidence="2">
    <location>
        <begin position="281"/>
        <end position="304"/>
    </location>
</feature>
<reference evidence="5" key="1">
    <citation type="submission" date="2023-03" db="EMBL/GenBank/DDBJ databases">
        <title>Edaphobacter sp.</title>
        <authorList>
            <person name="Huber K.J."/>
            <person name="Papendorf J."/>
            <person name="Pilke C."/>
            <person name="Bunk B."/>
            <person name="Sproeer C."/>
            <person name="Pester M."/>
        </authorList>
    </citation>
    <scope>NUCLEOTIDE SEQUENCE</scope>
    <source>
        <strain evidence="5">DSM 110680</strain>
    </source>
</reference>
<dbReference type="Gene3D" id="3.60.40.10">
    <property type="entry name" value="PPM-type phosphatase domain"/>
    <property type="match status" value="1"/>
</dbReference>
<keyword evidence="2" id="KW-0812">Transmembrane</keyword>
<feature type="signal peptide" evidence="3">
    <location>
        <begin position="1"/>
        <end position="32"/>
    </location>
</feature>
<keyword evidence="2" id="KW-0472">Membrane</keyword>
<dbReference type="SUPFAM" id="SSF81606">
    <property type="entry name" value="PP2C-like"/>
    <property type="match status" value="1"/>
</dbReference>
<dbReference type="InterPro" id="IPR052016">
    <property type="entry name" value="Bact_Sigma-Reg"/>
</dbReference>
<feature type="transmembrane region" description="Helical" evidence="2">
    <location>
        <begin position="251"/>
        <end position="275"/>
    </location>
</feature>
<feature type="transmembrane region" description="Helical" evidence="2">
    <location>
        <begin position="409"/>
        <end position="432"/>
    </location>
</feature>